<reference evidence="2 3" key="1">
    <citation type="submission" date="2012-10" db="EMBL/GenBank/DDBJ databases">
        <title>Genome sequencing and analysis of entomopathogenic fungi Beauveria bassiana D1-5.</title>
        <authorList>
            <person name="Li Q."/>
            <person name="Wang L."/>
            <person name="Zhang Z."/>
            <person name="Wang Q."/>
            <person name="Ren J."/>
            <person name="Wang M."/>
            <person name="Xu W."/>
            <person name="Wang J."/>
            <person name="Lu Y."/>
            <person name="Du Q."/>
            <person name="Sun Z."/>
        </authorList>
    </citation>
    <scope>NUCLEOTIDE SEQUENCE [LARGE SCALE GENOMIC DNA]</scope>
    <source>
        <strain evidence="2 3">D1-5</strain>
    </source>
</reference>
<name>A0A0A2VMT1_BEABA</name>
<dbReference type="SUPFAM" id="SSF56784">
    <property type="entry name" value="HAD-like"/>
    <property type="match status" value="1"/>
</dbReference>
<evidence type="ECO:0000256" key="1">
    <source>
        <dbReference type="SAM" id="MobiDB-lite"/>
    </source>
</evidence>
<evidence type="ECO:0000313" key="2">
    <source>
        <dbReference type="EMBL" id="KGQ08938.1"/>
    </source>
</evidence>
<dbReference type="STRING" id="1245745.A0A0A2VMT1"/>
<accession>A0A0A2VMT1</accession>
<sequence length="366" mass="39299">MLRVHRRALSNMHLVFDFDGTITLSDTIGHLARAGVAAQKLSRGANLEPAWDALLQAYLADNDAYRAQFDTPAARTTAAQELRFLSGLADVERASLRRVGEAALFKGLGPAAMRRIGADAVANGDVQLRPGLARLVARAREKGWSVSVVSVNWSSEFIRGVVGDVLRDDGDGDGDGDGDEVVSNSTREEDGAIRGPDVLEGALLVTAPDKALAMQRLRGGGGGGPLVYFGDSTTDLACLMEADRGVVLAAAEGEGALLTTMKRLGLEVPPVEAKKKMGWARTFDECKRLIYSCQRFVIGRCVLVCDASARSQADARREGREPAAACSYRNFVLWAAAPTKPRVRSVWDRQLAMFARVDVLAAARSQ</sequence>
<dbReference type="PANTHER" id="PTHR28181:SF1">
    <property type="entry name" value="COLD TOLERANCE PROTEIN 1"/>
    <property type="match status" value="1"/>
</dbReference>
<dbReference type="Proteomes" id="UP000030106">
    <property type="component" value="Unassembled WGS sequence"/>
</dbReference>
<dbReference type="OrthoDB" id="10255128at2759"/>
<evidence type="ECO:0000313" key="3">
    <source>
        <dbReference type="Proteomes" id="UP000030106"/>
    </source>
</evidence>
<proteinExistence type="predicted"/>
<gene>
    <name evidence="2" type="ORF">BBAD15_g5732</name>
</gene>
<dbReference type="PANTHER" id="PTHR28181">
    <property type="entry name" value="UPF0655 PROTEIN YCR015C"/>
    <property type="match status" value="1"/>
</dbReference>
<dbReference type="InterPro" id="IPR050849">
    <property type="entry name" value="HAD-like_hydrolase_phosphatase"/>
</dbReference>
<dbReference type="Pfam" id="PF12710">
    <property type="entry name" value="HAD"/>
    <property type="match status" value="1"/>
</dbReference>
<protein>
    <submittedName>
        <fullName evidence="2">Uncharacterized protein</fullName>
    </submittedName>
</protein>
<dbReference type="HOGENOM" id="CLU_056574_1_0_1"/>
<dbReference type="EMBL" id="ANFO01000526">
    <property type="protein sequence ID" value="KGQ08938.1"/>
    <property type="molecule type" value="Genomic_DNA"/>
</dbReference>
<dbReference type="InterPro" id="IPR036412">
    <property type="entry name" value="HAD-like_sf"/>
</dbReference>
<dbReference type="Gene3D" id="3.40.50.1000">
    <property type="entry name" value="HAD superfamily/HAD-like"/>
    <property type="match status" value="1"/>
</dbReference>
<dbReference type="InterPro" id="IPR023214">
    <property type="entry name" value="HAD_sf"/>
</dbReference>
<comment type="caution">
    <text evidence="2">The sequence shown here is derived from an EMBL/GenBank/DDBJ whole genome shotgun (WGS) entry which is preliminary data.</text>
</comment>
<feature type="compositionally biased region" description="Acidic residues" evidence="1">
    <location>
        <begin position="170"/>
        <end position="180"/>
    </location>
</feature>
<dbReference type="AlphaFoldDB" id="A0A0A2VMT1"/>
<organism evidence="2 3">
    <name type="scientific">Beauveria bassiana D1-5</name>
    <dbReference type="NCBI Taxonomy" id="1245745"/>
    <lineage>
        <taxon>Eukaryota</taxon>
        <taxon>Fungi</taxon>
        <taxon>Dikarya</taxon>
        <taxon>Ascomycota</taxon>
        <taxon>Pezizomycotina</taxon>
        <taxon>Sordariomycetes</taxon>
        <taxon>Hypocreomycetidae</taxon>
        <taxon>Hypocreales</taxon>
        <taxon>Cordycipitaceae</taxon>
        <taxon>Beauveria</taxon>
    </lineage>
</organism>
<feature type="region of interest" description="Disordered" evidence="1">
    <location>
        <begin position="168"/>
        <end position="192"/>
    </location>
</feature>